<dbReference type="SUPFAM" id="SSF46626">
    <property type="entry name" value="Cytochrome c"/>
    <property type="match status" value="1"/>
</dbReference>
<evidence type="ECO:0000256" key="4">
    <source>
        <dbReference type="PROSITE-ProRule" id="PRU00433"/>
    </source>
</evidence>
<evidence type="ECO:0000313" key="8">
    <source>
        <dbReference type="Proteomes" id="UP000244523"/>
    </source>
</evidence>
<dbReference type="Gene3D" id="1.10.760.10">
    <property type="entry name" value="Cytochrome c-like domain"/>
    <property type="match status" value="1"/>
</dbReference>
<accession>A0A2T6KIU3</accession>
<evidence type="ECO:0000256" key="3">
    <source>
        <dbReference type="ARBA" id="ARBA00023004"/>
    </source>
</evidence>
<evidence type="ECO:0000256" key="2">
    <source>
        <dbReference type="ARBA" id="ARBA00022723"/>
    </source>
</evidence>
<organism evidence="7 8">
    <name type="scientific">Yoonia sediminilitoris</name>
    <dbReference type="NCBI Taxonomy" id="1286148"/>
    <lineage>
        <taxon>Bacteria</taxon>
        <taxon>Pseudomonadati</taxon>
        <taxon>Pseudomonadota</taxon>
        <taxon>Alphaproteobacteria</taxon>
        <taxon>Rhodobacterales</taxon>
        <taxon>Paracoccaceae</taxon>
        <taxon>Yoonia</taxon>
    </lineage>
</organism>
<dbReference type="PROSITE" id="PS51007">
    <property type="entry name" value="CYTC"/>
    <property type="match status" value="1"/>
</dbReference>
<evidence type="ECO:0000259" key="6">
    <source>
        <dbReference type="PROSITE" id="PS51007"/>
    </source>
</evidence>
<feature type="chain" id="PRO_5015443740" evidence="5">
    <location>
        <begin position="20"/>
        <end position="134"/>
    </location>
</feature>
<feature type="signal peptide" evidence="5">
    <location>
        <begin position="1"/>
        <end position="19"/>
    </location>
</feature>
<dbReference type="GO" id="GO:0020037">
    <property type="term" value="F:heme binding"/>
    <property type="evidence" value="ECO:0007669"/>
    <property type="project" value="InterPro"/>
</dbReference>
<name>A0A2T6KIU3_9RHOB</name>
<dbReference type="AlphaFoldDB" id="A0A2T6KIU3"/>
<dbReference type="InterPro" id="IPR036909">
    <property type="entry name" value="Cyt_c-like_dom_sf"/>
</dbReference>
<dbReference type="OrthoDB" id="335174at2"/>
<dbReference type="InterPro" id="IPR009056">
    <property type="entry name" value="Cyt_c-like_dom"/>
</dbReference>
<keyword evidence="3 4" id="KW-0408">Iron</keyword>
<dbReference type="GO" id="GO:0046872">
    <property type="term" value="F:metal ion binding"/>
    <property type="evidence" value="ECO:0007669"/>
    <property type="project" value="UniProtKB-KW"/>
</dbReference>
<proteinExistence type="predicted"/>
<evidence type="ECO:0000313" key="7">
    <source>
        <dbReference type="EMBL" id="PUB15645.1"/>
    </source>
</evidence>
<feature type="domain" description="Cytochrome c" evidence="6">
    <location>
        <begin position="20"/>
        <end position="130"/>
    </location>
</feature>
<keyword evidence="8" id="KW-1185">Reference proteome</keyword>
<keyword evidence="1 4" id="KW-0349">Heme</keyword>
<sequence length="134" mass="14085">MKRLAITLSLLVSATTAFAQDAAVGRVLYETHCATCHGLDARGQGPMASVLLIQPTDLTQLTTKAGGTFPISGIIAKVDGRDTLLSHGSPMPVFGGFFEGKGVAMRGEEGILIMTSQPIIDLVTFLESIQAQPQ</sequence>
<protein>
    <submittedName>
        <fullName evidence="7">Cytochrome c</fullName>
    </submittedName>
</protein>
<dbReference type="RefSeq" id="WP_108386310.1">
    <property type="nucleotide sequence ID" value="NZ_QBUD01000004.1"/>
</dbReference>
<keyword evidence="5" id="KW-0732">Signal</keyword>
<gene>
    <name evidence="7" type="ORF">C8N45_104265</name>
</gene>
<dbReference type="Pfam" id="PF00034">
    <property type="entry name" value="Cytochrom_C"/>
    <property type="match status" value="1"/>
</dbReference>
<reference evidence="7 8" key="1">
    <citation type="submission" date="2018-04" db="EMBL/GenBank/DDBJ databases">
        <title>Genomic Encyclopedia of Archaeal and Bacterial Type Strains, Phase II (KMG-II): from individual species to whole genera.</title>
        <authorList>
            <person name="Goeker M."/>
        </authorList>
    </citation>
    <scope>NUCLEOTIDE SEQUENCE [LARGE SCALE GENOMIC DNA]</scope>
    <source>
        <strain evidence="7 8">DSM 29955</strain>
    </source>
</reference>
<comment type="caution">
    <text evidence="7">The sequence shown here is derived from an EMBL/GenBank/DDBJ whole genome shotgun (WGS) entry which is preliminary data.</text>
</comment>
<dbReference type="EMBL" id="QBUD01000004">
    <property type="protein sequence ID" value="PUB15645.1"/>
    <property type="molecule type" value="Genomic_DNA"/>
</dbReference>
<evidence type="ECO:0000256" key="1">
    <source>
        <dbReference type="ARBA" id="ARBA00022617"/>
    </source>
</evidence>
<evidence type="ECO:0000256" key="5">
    <source>
        <dbReference type="SAM" id="SignalP"/>
    </source>
</evidence>
<dbReference type="Proteomes" id="UP000244523">
    <property type="component" value="Unassembled WGS sequence"/>
</dbReference>
<dbReference type="GO" id="GO:0009055">
    <property type="term" value="F:electron transfer activity"/>
    <property type="evidence" value="ECO:0007669"/>
    <property type="project" value="InterPro"/>
</dbReference>
<keyword evidence="2 4" id="KW-0479">Metal-binding</keyword>